<reference evidence="1 2" key="1">
    <citation type="journal article" date="2013" name="PLoS Genet.">
        <title>Genomic mechanisms accounting for the adaptation to parasitism in nematode-trapping fungi.</title>
        <authorList>
            <person name="Meerupati T."/>
            <person name="Andersson K.M."/>
            <person name="Friman E."/>
            <person name="Kumar D."/>
            <person name="Tunlid A."/>
            <person name="Ahren D."/>
        </authorList>
    </citation>
    <scope>NUCLEOTIDE SEQUENCE [LARGE SCALE GENOMIC DNA]</scope>
    <source>
        <strain evidence="1 2">CBS 200.50</strain>
    </source>
</reference>
<gene>
    <name evidence="1" type="ORF">H072_11269</name>
</gene>
<keyword evidence="2" id="KW-1185">Reference proteome</keyword>
<accession>S7ZY70</accession>
<dbReference type="Proteomes" id="UP000015100">
    <property type="component" value="Unassembled WGS sequence"/>
</dbReference>
<protein>
    <submittedName>
        <fullName evidence="1">Uncharacterized protein</fullName>
    </submittedName>
</protein>
<dbReference type="EMBL" id="AQGS01001171">
    <property type="protein sequence ID" value="EPS35364.1"/>
    <property type="molecule type" value="Genomic_DNA"/>
</dbReference>
<proteinExistence type="predicted"/>
<organism evidence="1 2">
    <name type="scientific">Dactylellina haptotyla (strain CBS 200.50)</name>
    <name type="common">Nematode-trapping fungus</name>
    <name type="synonym">Monacrosporium haptotylum</name>
    <dbReference type="NCBI Taxonomy" id="1284197"/>
    <lineage>
        <taxon>Eukaryota</taxon>
        <taxon>Fungi</taxon>
        <taxon>Dikarya</taxon>
        <taxon>Ascomycota</taxon>
        <taxon>Pezizomycotina</taxon>
        <taxon>Orbiliomycetes</taxon>
        <taxon>Orbiliales</taxon>
        <taxon>Orbiliaceae</taxon>
        <taxon>Dactylellina</taxon>
    </lineage>
</organism>
<reference evidence="2" key="2">
    <citation type="submission" date="2013-04" db="EMBL/GenBank/DDBJ databases">
        <title>Genomic mechanisms accounting for the adaptation to parasitism in nematode-trapping fungi.</title>
        <authorList>
            <person name="Ahren D.G."/>
        </authorList>
    </citation>
    <scope>NUCLEOTIDE SEQUENCE [LARGE SCALE GENOMIC DNA]</scope>
    <source>
        <strain evidence="2">CBS 200.50</strain>
    </source>
</reference>
<evidence type="ECO:0000313" key="1">
    <source>
        <dbReference type="EMBL" id="EPS35364.1"/>
    </source>
</evidence>
<dbReference type="AlphaFoldDB" id="S7ZY70"/>
<evidence type="ECO:0000313" key="2">
    <source>
        <dbReference type="Proteomes" id="UP000015100"/>
    </source>
</evidence>
<dbReference type="OrthoDB" id="409543at2759"/>
<name>S7ZY70_DACHA</name>
<dbReference type="OMA" id="CKRNIAD"/>
<sequence>EFKGKLKLVKPLDPRTNDEILDTLRSYSPVTSEKNIWAFWNSGIDHIPPWCKRNIADWVRICGPE</sequence>
<feature type="non-terminal residue" evidence="1">
    <location>
        <position position="1"/>
    </location>
</feature>
<comment type="caution">
    <text evidence="1">The sequence shown here is derived from an EMBL/GenBank/DDBJ whole genome shotgun (WGS) entry which is preliminary data.</text>
</comment>
<dbReference type="HOGENOM" id="CLU_185474_0_0_1"/>